<protein>
    <submittedName>
        <fullName evidence="1">Unnamed protein product</fullName>
    </submittedName>
</protein>
<dbReference type="OrthoDB" id="10255632at2759"/>
<keyword evidence="2" id="KW-1185">Reference proteome</keyword>
<organism evidence="1 2">
    <name type="scientific">Phytophthora lilii</name>
    <dbReference type="NCBI Taxonomy" id="2077276"/>
    <lineage>
        <taxon>Eukaryota</taxon>
        <taxon>Sar</taxon>
        <taxon>Stramenopiles</taxon>
        <taxon>Oomycota</taxon>
        <taxon>Peronosporomycetes</taxon>
        <taxon>Peronosporales</taxon>
        <taxon>Peronosporaceae</taxon>
        <taxon>Phytophthora</taxon>
    </lineage>
</organism>
<evidence type="ECO:0000313" key="2">
    <source>
        <dbReference type="Proteomes" id="UP001165083"/>
    </source>
</evidence>
<dbReference type="AlphaFoldDB" id="A0A9W6UBJ0"/>
<name>A0A9W6UBJ0_9STRA</name>
<dbReference type="EMBL" id="BSXW01000800">
    <property type="protein sequence ID" value="GMF29846.1"/>
    <property type="molecule type" value="Genomic_DNA"/>
</dbReference>
<sequence>MMDEKPRKAILQGIRGDINAIARECYSCATYCYKKGNHQDTISALTGAFELAESYLEYVMCSNLTAEDILKAHVQLKVDAIASLIAHCYRELGDVTKSRIFIGHSILYCGNIHVSLPHGNVDKYVSCVLQELKLQNDGAKLAVAANFKDFTDNATHVFKSRHVSDEQIIRLWIAIRTSLERISGENVVNARTRANRNDADTTISIHSVQLCGALENHLNGVLMKLKYELHDCKNIVDALLEVSESLATRKEVFCTYYCTRKLDRAIKGLVLTYRSLSQAAERLLLFSDKAAVDLGGIYGWRGVIAIEVTMLISYGSTAEEVSDVSDICISEESAIADFERCLMYWREYGDGSGILFDELYKINCLESVCNAVSLISCSAMEQYARTLLKAFQVSANCHNQTVCSTPSATFLVSLLHNDNSCTQLEDGICSDSLVGTEIRSFELVDKELSLAGSSPCSAQAYQHLLNATMMLSKVKNNAKKHSSSTTMKGIGMRELFVHTILSNIYFREGRSKCAISQAKLALRICWKMAKKFAATSSSTEASYFELPQEISLSQWQQQKTTYLASFVAFECSSWDVLFVAKLLLSRIASLYSYFDEPNR</sequence>
<evidence type="ECO:0000313" key="1">
    <source>
        <dbReference type="EMBL" id="GMF29846.1"/>
    </source>
</evidence>
<comment type="caution">
    <text evidence="1">The sequence shown here is derived from an EMBL/GenBank/DDBJ whole genome shotgun (WGS) entry which is preliminary data.</text>
</comment>
<reference evidence="1" key="1">
    <citation type="submission" date="2023-04" db="EMBL/GenBank/DDBJ databases">
        <title>Phytophthora lilii NBRC 32176.</title>
        <authorList>
            <person name="Ichikawa N."/>
            <person name="Sato H."/>
            <person name="Tonouchi N."/>
        </authorList>
    </citation>
    <scope>NUCLEOTIDE SEQUENCE</scope>
    <source>
        <strain evidence="1">NBRC 32176</strain>
    </source>
</reference>
<proteinExistence type="predicted"/>
<gene>
    <name evidence="1" type="ORF">Plil01_001269600</name>
</gene>
<dbReference type="Proteomes" id="UP001165083">
    <property type="component" value="Unassembled WGS sequence"/>
</dbReference>
<accession>A0A9W6UBJ0</accession>